<evidence type="ECO:0000313" key="4">
    <source>
        <dbReference type="Proteomes" id="UP001529510"/>
    </source>
</evidence>
<sequence>MVGGEFDLEMNFIIQDAESIACMVELLEHCDVTCQAEIWSMFTAILRKSVRNLQTSTEVGLIQQVLQKMSSVDDMIA</sequence>
<feature type="domain" description="Neurobeachin alpha-solenoid region" evidence="2">
    <location>
        <begin position="1"/>
        <end position="71"/>
    </location>
</feature>
<dbReference type="Pfam" id="PF20425">
    <property type="entry name" value="Neurobeachin"/>
    <property type="match status" value="1"/>
</dbReference>
<dbReference type="PANTHER" id="PTHR13743:SF62">
    <property type="entry name" value="NEUROBEACHIN"/>
    <property type="match status" value="1"/>
</dbReference>
<dbReference type="EMBL" id="JAMKFB020000010">
    <property type="protein sequence ID" value="KAL0182845.1"/>
    <property type="molecule type" value="Genomic_DNA"/>
</dbReference>
<evidence type="ECO:0000259" key="2">
    <source>
        <dbReference type="Pfam" id="PF20425"/>
    </source>
</evidence>
<dbReference type="InterPro" id="IPR046852">
    <property type="entry name" value="Neurobeachin_a-sol"/>
</dbReference>
<proteinExistence type="predicted"/>
<dbReference type="Proteomes" id="UP001529510">
    <property type="component" value="Unassembled WGS sequence"/>
</dbReference>
<protein>
    <recommendedName>
        <fullName evidence="2">Neurobeachin alpha-solenoid region domain-containing protein</fullName>
    </recommendedName>
</protein>
<gene>
    <name evidence="3" type="ORF">M9458_022220</name>
</gene>
<evidence type="ECO:0000313" key="3">
    <source>
        <dbReference type="EMBL" id="KAL0182845.1"/>
    </source>
</evidence>
<dbReference type="AlphaFoldDB" id="A0ABD0QAC9"/>
<reference evidence="3 4" key="1">
    <citation type="submission" date="2024-05" db="EMBL/GenBank/DDBJ databases">
        <title>Genome sequencing and assembly of Indian major carp, Cirrhinus mrigala (Hamilton, 1822).</title>
        <authorList>
            <person name="Mohindra V."/>
            <person name="Chowdhury L.M."/>
            <person name="Lal K."/>
            <person name="Jena J.K."/>
        </authorList>
    </citation>
    <scope>NUCLEOTIDE SEQUENCE [LARGE SCALE GENOMIC DNA]</scope>
    <source>
        <strain evidence="3">CM1030</strain>
        <tissue evidence="3">Blood</tissue>
    </source>
</reference>
<feature type="non-terminal residue" evidence="3">
    <location>
        <position position="77"/>
    </location>
</feature>
<keyword evidence="4" id="KW-1185">Reference proteome</keyword>
<comment type="caution">
    <text evidence="3">The sequence shown here is derived from an EMBL/GenBank/DDBJ whole genome shotgun (WGS) entry which is preliminary data.</text>
</comment>
<keyword evidence="1" id="KW-0853">WD repeat</keyword>
<dbReference type="PANTHER" id="PTHR13743">
    <property type="entry name" value="BEIGE/BEACH-RELATED"/>
    <property type="match status" value="1"/>
</dbReference>
<name>A0ABD0QAC9_CIRMR</name>
<evidence type="ECO:0000256" key="1">
    <source>
        <dbReference type="ARBA" id="ARBA00022574"/>
    </source>
</evidence>
<organism evidence="3 4">
    <name type="scientific">Cirrhinus mrigala</name>
    <name type="common">Mrigala</name>
    <dbReference type="NCBI Taxonomy" id="683832"/>
    <lineage>
        <taxon>Eukaryota</taxon>
        <taxon>Metazoa</taxon>
        <taxon>Chordata</taxon>
        <taxon>Craniata</taxon>
        <taxon>Vertebrata</taxon>
        <taxon>Euteleostomi</taxon>
        <taxon>Actinopterygii</taxon>
        <taxon>Neopterygii</taxon>
        <taxon>Teleostei</taxon>
        <taxon>Ostariophysi</taxon>
        <taxon>Cypriniformes</taxon>
        <taxon>Cyprinidae</taxon>
        <taxon>Labeoninae</taxon>
        <taxon>Labeonini</taxon>
        <taxon>Cirrhinus</taxon>
    </lineage>
</organism>
<dbReference type="InterPro" id="IPR050865">
    <property type="entry name" value="BEACH_Domain"/>
</dbReference>
<accession>A0ABD0QAC9</accession>